<accession>A0A0G1DKA5</accession>
<reference evidence="2 3" key="1">
    <citation type="journal article" date="2015" name="Nature">
        <title>rRNA introns, odd ribosomes, and small enigmatic genomes across a large radiation of phyla.</title>
        <authorList>
            <person name="Brown C.T."/>
            <person name="Hug L.A."/>
            <person name="Thomas B.C."/>
            <person name="Sharon I."/>
            <person name="Castelle C.J."/>
            <person name="Singh A."/>
            <person name="Wilkins M.J."/>
            <person name="Williams K.H."/>
            <person name="Banfield J.F."/>
        </authorList>
    </citation>
    <scope>NUCLEOTIDE SEQUENCE [LARGE SCALE GENOMIC DNA]</scope>
</reference>
<organism evidence="2 3">
    <name type="scientific">Candidatus Gottesmanbacteria bacterium GW2011_GWA2_43_14</name>
    <dbReference type="NCBI Taxonomy" id="1618443"/>
    <lineage>
        <taxon>Bacteria</taxon>
        <taxon>Candidatus Gottesmaniibacteriota</taxon>
    </lineage>
</organism>
<dbReference type="STRING" id="1618443.UV73_C0004G0154"/>
<dbReference type="AlphaFoldDB" id="A0A0G1DKA5"/>
<dbReference type="InterPro" id="IPR037171">
    <property type="entry name" value="NagB/RpiA_transferase-like"/>
</dbReference>
<dbReference type="EMBL" id="LCFP01000004">
    <property type="protein sequence ID" value="KKS98012.1"/>
    <property type="molecule type" value="Genomic_DNA"/>
</dbReference>
<dbReference type="GO" id="GO:0003743">
    <property type="term" value="F:translation initiation factor activity"/>
    <property type="evidence" value="ECO:0007669"/>
    <property type="project" value="UniProtKB-KW"/>
</dbReference>
<comment type="caution">
    <text evidence="2">The sequence shown here is derived from an EMBL/GenBank/DDBJ whole genome shotgun (WGS) entry which is preliminary data.</text>
</comment>
<keyword evidence="2" id="KW-0648">Protein biosynthesis</keyword>
<evidence type="ECO:0000256" key="1">
    <source>
        <dbReference type="RuleBase" id="RU003814"/>
    </source>
</evidence>
<dbReference type="PANTHER" id="PTHR43475">
    <property type="entry name" value="METHYLTHIORIBOSE-1-PHOSPHATE ISOMERASE"/>
    <property type="match status" value="1"/>
</dbReference>
<keyword evidence="2" id="KW-0413">Isomerase</keyword>
<dbReference type="EC" id="5.3.1.23" evidence="2"/>
<keyword evidence="2" id="KW-0396">Initiation factor</keyword>
<dbReference type="InterPro" id="IPR027363">
    <property type="entry name" value="M1Pi_N"/>
</dbReference>
<protein>
    <submittedName>
        <fullName evidence="2">Translation initiation factor, aIF-2BII family, translation initiation factor eIF-2B subunit delta</fullName>
        <ecNumber evidence="2">5.3.1.23</ecNumber>
    </submittedName>
</protein>
<proteinExistence type="inferred from homology"/>
<dbReference type="GO" id="GO:0046523">
    <property type="term" value="F:S-methyl-5-thioribose-1-phosphate isomerase activity"/>
    <property type="evidence" value="ECO:0007669"/>
    <property type="project" value="UniProtKB-EC"/>
</dbReference>
<dbReference type="SUPFAM" id="SSF100950">
    <property type="entry name" value="NagB/RpiA/CoA transferase-like"/>
    <property type="match status" value="1"/>
</dbReference>
<gene>
    <name evidence="2" type="ORF">UV73_C0004G0154</name>
</gene>
<name>A0A0G1DKA5_9BACT</name>
<dbReference type="Proteomes" id="UP000034894">
    <property type="component" value="Unassembled WGS sequence"/>
</dbReference>
<evidence type="ECO:0000313" key="3">
    <source>
        <dbReference type="Proteomes" id="UP000034894"/>
    </source>
</evidence>
<dbReference type="PANTHER" id="PTHR43475:SF1">
    <property type="entry name" value="METHYLTHIORIBOSE-1-PHOSPHATE ISOMERASE"/>
    <property type="match status" value="1"/>
</dbReference>
<comment type="similarity">
    <text evidence="1">Belongs to the eIF-2B alpha/beta/delta subunits family.</text>
</comment>
<dbReference type="GO" id="GO:0019509">
    <property type="term" value="P:L-methionine salvage from methylthioadenosine"/>
    <property type="evidence" value="ECO:0007669"/>
    <property type="project" value="TreeGrafter"/>
</dbReference>
<dbReference type="Pfam" id="PF01008">
    <property type="entry name" value="IF-2B"/>
    <property type="match status" value="1"/>
</dbReference>
<sequence>MDKIKQIEADIKSLKIQGATNVALAVIDGLKEVMKTAIYPADYHEFLFTALQKLAQARPTEPLAVNALKFIFQAKQTDPTKYAEMAEKFKEILKSAKETMGQIGSQLIADGGIYLTHCHSSTVTNMFMEAYLQGKKFSVYATETRPLYQGRITARELIGAGLTDVTMIIDDAAASILLTKPVSAVFIGADLLSSSGFVNKVGSLGITFAANSKNIPVYVLSILLKYDHRPFKETIIERREGVEIWENAPKGLKFHTPAFDFIPYFEQVRVINEMGILKGPEIMSQVLKKYPFIIS</sequence>
<evidence type="ECO:0000313" key="2">
    <source>
        <dbReference type="EMBL" id="KKS98012.1"/>
    </source>
</evidence>
<dbReference type="InterPro" id="IPR042529">
    <property type="entry name" value="IF_2B-like_C"/>
</dbReference>
<dbReference type="Gene3D" id="1.20.120.420">
    <property type="entry name" value="translation initiation factor eif-2b, domain 1"/>
    <property type="match status" value="1"/>
</dbReference>
<dbReference type="Gene3D" id="3.40.50.10470">
    <property type="entry name" value="Translation initiation factor eif-2b, domain 2"/>
    <property type="match status" value="1"/>
</dbReference>
<dbReference type="InterPro" id="IPR000649">
    <property type="entry name" value="IF-2B-related"/>
</dbReference>